<sequence length="84" mass="9813">MREHPGCVPLVKEHKEIIDNAYETLKSKYPNAVAGYSPNIDEEMGIYMDPEWPEENGQLVSMEWLKYWVDYALENCKTPVNYNS</sequence>
<evidence type="ECO:0000313" key="2">
    <source>
        <dbReference type="Proteomes" id="UP000323426"/>
    </source>
</evidence>
<gene>
    <name evidence="1" type="ORF">F0145_05050</name>
</gene>
<comment type="caution">
    <text evidence="1">The sequence shown here is derived from an EMBL/GenBank/DDBJ whole genome shotgun (WGS) entry which is preliminary data.</text>
</comment>
<accession>A0A5M6DNV1</accession>
<reference evidence="1 2" key="1">
    <citation type="submission" date="2019-09" db="EMBL/GenBank/DDBJ databases">
        <title>Genome sequence and assembly of Adhaeribacter sp.</title>
        <authorList>
            <person name="Chhetri G."/>
        </authorList>
    </citation>
    <scope>NUCLEOTIDE SEQUENCE [LARGE SCALE GENOMIC DNA]</scope>
    <source>
        <strain evidence="1 2">DK36</strain>
    </source>
</reference>
<dbReference type="EMBL" id="VWSF01000003">
    <property type="protein sequence ID" value="KAA5548096.1"/>
    <property type="molecule type" value="Genomic_DNA"/>
</dbReference>
<keyword evidence="2" id="KW-1185">Reference proteome</keyword>
<evidence type="ECO:0000313" key="1">
    <source>
        <dbReference type="EMBL" id="KAA5548096.1"/>
    </source>
</evidence>
<dbReference type="Proteomes" id="UP000323426">
    <property type="component" value="Unassembled WGS sequence"/>
</dbReference>
<organism evidence="1 2">
    <name type="scientific">Adhaeribacter rhizoryzae</name>
    <dbReference type="NCBI Taxonomy" id="2607907"/>
    <lineage>
        <taxon>Bacteria</taxon>
        <taxon>Pseudomonadati</taxon>
        <taxon>Bacteroidota</taxon>
        <taxon>Cytophagia</taxon>
        <taxon>Cytophagales</taxon>
        <taxon>Hymenobacteraceae</taxon>
        <taxon>Adhaeribacter</taxon>
    </lineage>
</organism>
<dbReference type="AlphaFoldDB" id="A0A5M6DNV1"/>
<proteinExistence type="predicted"/>
<protein>
    <submittedName>
        <fullName evidence="1">Uncharacterized protein</fullName>
    </submittedName>
</protein>
<name>A0A5M6DNV1_9BACT</name>